<comment type="caution">
    <text evidence="3">The sequence shown here is derived from an EMBL/GenBank/DDBJ whole genome shotgun (WGS) entry which is preliminary data.</text>
</comment>
<keyword evidence="1" id="KW-0539">Nucleus</keyword>
<dbReference type="EMBL" id="ONZQ02000009">
    <property type="protein sequence ID" value="SPO03810.1"/>
    <property type="molecule type" value="Genomic_DNA"/>
</dbReference>
<keyword evidence="4" id="KW-1185">Reference proteome</keyword>
<feature type="region of interest" description="Disordered" evidence="2">
    <location>
        <begin position="251"/>
        <end position="291"/>
    </location>
</feature>
<sequence>MQDGTGDQATRKRRWTHAAETAGESPEVGGRGPMRADGFPQGASRPLHLGSPPTVLINYLSRSSHEKLRLLQGEGDSLGQILQLLTEYEGVLARQESFAANLGGKLTTPRLIKAVESAFEGPILTSPPQTSYTPHPVRWPDIIQYARANPHNYAAVLLPGGGRVYRFHLKGVQVEVGEDDWGLIATGALDGMIPEGPLEEDEAAELATADILEARLEGLVREAEEVARRARNLVFALDGRRRGILARREGARRGPSRGFPTVNIGAEDDGARRASATQGGKNGGREGAGVARGEAGDLHASLLQQFKTSSPTSGTFDRPAYTMPRVGTAPPRVPAHAVSPGPSQSSPRGTSYLVASPTSRYPPLAPSGRLPAPPPPARKAPATDDADAAYRPLIASMVEALGRGEEISPPCDRCRRLGMGCVKHLTACQGCTRKHAKCTWGMATEGEVAGLRVRRQARRRGGERGVADGDAPAMERKGAVGILGAVDRAGPRIDGVEARAEGEGKGDVSGTRTSGNKTPLLRMDIDSITTQQASPPRETERDRDRGRERVLPTTRLPRDPNLLDSPTQAAGESATPESGHCADAGIVGRKYVSQI</sequence>
<feature type="region of interest" description="Disordered" evidence="2">
    <location>
        <begin position="306"/>
        <end position="383"/>
    </location>
</feature>
<dbReference type="Proteomes" id="UP001187682">
    <property type="component" value="Unassembled WGS sequence"/>
</dbReference>
<evidence type="ECO:0008006" key="5">
    <source>
        <dbReference type="Google" id="ProtNLM"/>
    </source>
</evidence>
<feature type="region of interest" description="Disordered" evidence="2">
    <location>
        <begin position="1"/>
        <end position="50"/>
    </location>
</feature>
<evidence type="ECO:0000256" key="1">
    <source>
        <dbReference type="ARBA" id="ARBA00023242"/>
    </source>
</evidence>
<dbReference type="CDD" id="cd00067">
    <property type="entry name" value="GAL4"/>
    <property type="match status" value="1"/>
</dbReference>
<feature type="region of interest" description="Disordered" evidence="2">
    <location>
        <begin position="497"/>
        <end position="595"/>
    </location>
</feature>
<feature type="compositionally biased region" description="Basic and acidic residues" evidence="2">
    <location>
        <begin position="497"/>
        <end position="506"/>
    </location>
</feature>
<dbReference type="InterPro" id="IPR001138">
    <property type="entry name" value="Zn2Cys6_DnaBD"/>
</dbReference>
<evidence type="ECO:0000313" key="4">
    <source>
        <dbReference type="Proteomes" id="UP001187682"/>
    </source>
</evidence>
<feature type="compositionally biased region" description="Polar residues" evidence="2">
    <location>
        <begin position="306"/>
        <end position="315"/>
    </location>
</feature>
<dbReference type="GO" id="GO:0008270">
    <property type="term" value="F:zinc ion binding"/>
    <property type="evidence" value="ECO:0007669"/>
    <property type="project" value="InterPro"/>
</dbReference>
<proteinExistence type="predicted"/>
<name>A0AAE8SWH5_9PEZI</name>
<gene>
    <name evidence="3" type="ORF">DNG_06493</name>
</gene>
<dbReference type="GO" id="GO:0000981">
    <property type="term" value="F:DNA-binding transcription factor activity, RNA polymerase II-specific"/>
    <property type="evidence" value="ECO:0007669"/>
    <property type="project" value="InterPro"/>
</dbReference>
<dbReference type="AlphaFoldDB" id="A0AAE8SWH5"/>
<protein>
    <recommendedName>
        <fullName evidence="5">Zn(2)-C6 fungal-type domain-containing protein</fullName>
    </recommendedName>
</protein>
<evidence type="ECO:0000313" key="3">
    <source>
        <dbReference type="EMBL" id="SPO03810.1"/>
    </source>
</evidence>
<organism evidence="3 4">
    <name type="scientific">Cephalotrichum gorgonifer</name>
    <dbReference type="NCBI Taxonomy" id="2041049"/>
    <lineage>
        <taxon>Eukaryota</taxon>
        <taxon>Fungi</taxon>
        <taxon>Dikarya</taxon>
        <taxon>Ascomycota</taxon>
        <taxon>Pezizomycotina</taxon>
        <taxon>Sordariomycetes</taxon>
        <taxon>Hypocreomycetidae</taxon>
        <taxon>Microascales</taxon>
        <taxon>Microascaceae</taxon>
        <taxon>Cephalotrichum</taxon>
    </lineage>
</organism>
<evidence type="ECO:0000256" key="2">
    <source>
        <dbReference type="SAM" id="MobiDB-lite"/>
    </source>
</evidence>
<accession>A0AAE8SWH5</accession>
<reference evidence="3" key="1">
    <citation type="submission" date="2018-03" db="EMBL/GenBank/DDBJ databases">
        <authorList>
            <person name="Guldener U."/>
        </authorList>
    </citation>
    <scope>NUCLEOTIDE SEQUENCE</scope>
</reference>
<feature type="compositionally biased region" description="Basic and acidic residues" evidence="2">
    <location>
        <begin position="537"/>
        <end position="550"/>
    </location>
</feature>